<reference evidence="1 2" key="1">
    <citation type="submission" date="2018-06" db="EMBL/GenBank/DDBJ databases">
        <authorList>
            <consortium name="Pathogen Informatics"/>
            <person name="Doyle S."/>
        </authorList>
    </citation>
    <scope>NUCLEOTIDE SEQUENCE [LARGE SCALE GENOMIC DNA]</scope>
    <source>
        <strain evidence="1 2">NCTC11370</strain>
    </source>
</reference>
<protein>
    <submittedName>
        <fullName evidence="1">Uncharacterized protein</fullName>
    </submittedName>
</protein>
<dbReference type="Proteomes" id="UP000254554">
    <property type="component" value="Unassembled WGS sequence"/>
</dbReference>
<dbReference type="RefSeq" id="WP_019349717.1">
    <property type="nucleotide sequence ID" value="NZ_UGGT01000001.1"/>
</dbReference>
<gene>
    <name evidence="1" type="ORF">NCTC11370_01380</name>
</gene>
<proteinExistence type="predicted"/>
<name>A0A377G927_9GAMM</name>
<sequence>MRFLNEKQRNKHPQVRLTPKAIWNNCLFLNYQTAENLNELSVIKIP</sequence>
<evidence type="ECO:0000313" key="1">
    <source>
        <dbReference type="EMBL" id="STO21315.1"/>
    </source>
</evidence>
<accession>A0A377G927</accession>
<dbReference type="GeneID" id="93294460"/>
<keyword evidence="2" id="KW-1185">Reference proteome</keyword>
<dbReference type="EMBL" id="UGGT01000001">
    <property type="protein sequence ID" value="STO21315.1"/>
    <property type="molecule type" value="Genomic_DNA"/>
</dbReference>
<organism evidence="1 2">
    <name type="scientific">Fluoribacter dumoffii</name>
    <dbReference type="NCBI Taxonomy" id="463"/>
    <lineage>
        <taxon>Bacteria</taxon>
        <taxon>Pseudomonadati</taxon>
        <taxon>Pseudomonadota</taxon>
        <taxon>Gammaproteobacteria</taxon>
        <taxon>Legionellales</taxon>
        <taxon>Legionellaceae</taxon>
        <taxon>Fluoribacter</taxon>
    </lineage>
</organism>
<dbReference type="AlphaFoldDB" id="A0A377G927"/>
<evidence type="ECO:0000313" key="2">
    <source>
        <dbReference type="Proteomes" id="UP000254554"/>
    </source>
</evidence>